<gene>
    <name evidence="7" type="primary">DLT1</name>
    <name evidence="9" type="ORF">DOTSEDRAFT_87613</name>
</gene>
<accession>N1PP84</accession>
<feature type="transmembrane region" description="Helical" evidence="7">
    <location>
        <begin position="55"/>
        <end position="76"/>
    </location>
</feature>
<protein>
    <recommendedName>
        <fullName evidence="3 7">Defect at low temperature protein 1</fullName>
    </recommendedName>
</protein>
<keyword evidence="5 7" id="KW-1133">Transmembrane helix</keyword>
<reference evidence="10" key="1">
    <citation type="journal article" date="2012" name="PLoS Genet.">
        <title>The genomes of the fungal plant pathogens Cladosporium fulvum and Dothistroma septosporum reveal adaptation to different hosts and lifestyles but also signatures of common ancestry.</title>
        <authorList>
            <person name="de Wit P.J.G.M."/>
            <person name="van der Burgt A."/>
            <person name="Oekmen B."/>
            <person name="Stergiopoulos I."/>
            <person name="Abd-Elsalam K.A."/>
            <person name="Aerts A.L."/>
            <person name="Bahkali A.H."/>
            <person name="Beenen H.G."/>
            <person name="Chettri P."/>
            <person name="Cox M.P."/>
            <person name="Datema E."/>
            <person name="de Vries R.P."/>
            <person name="Dhillon B."/>
            <person name="Ganley A.R."/>
            <person name="Griffiths S.A."/>
            <person name="Guo Y."/>
            <person name="Hamelin R.C."/>
            <person name="Henrissat B."/>
            <person name="Kabir M.S."/>
            <person name="Jashni M.K."/>
            <person name="Kema G."/>
            <person name="Klaubauf S."/>
            <person name="Lapidus A."/>
            <person name="Levasseur A."/>
            <person name="Lindquist E."/>
            <person name="Mehrabi R."/>
            <person name="Ohm R.A."/>
            <person name="Owen T.J."/>
            <person name="Salamov A."/>
            <person name="Schwelm A."/>
            <person name="Schijlen E."/>
            <person name="Sun H."/>
            <person name="van den Burg H.A."/>
            <person name="van Ham R.C.H.J."/>
            <person name="Zhang S."/>
            <person name="Goodwin S.B."/>
            <person name="Grigoriev I.V."/>
            <person name="Collemare J."/>
            <person name="Bradshaw R.E."/>
        </authorList>
    </citation>
    <scope>NUCLEOTIDE SEQUENCE [LARGE SCALE GENOMIC DNA]</scope>
    <source>
        <strain evidence="10">NZE10 / CBS 128990</strain>
    </source>
</reference>
<keyword evidence="10" id="KW-1185">Reference proteome</keyword>
<comment type="function">
    <text evidence="1 7">Required for growth under high-pressure and low-temperature conditions.</text>
</comment>
<dbReference type="OMA" id="PMREYLT"/>
<feature type="compositionally biased region" description="Polar residues" evidence="8">
    <location>
        <begin position="176"/>
        <end position="186"/>
    </location>
</feature>
<comment type="similarity">
    <text evidence="2 7">Belongs to the DLT1 family.</text>
</comment>
<dbReference type="PANTHER" id="PTHR40021">
    <property type="entry name" value="DEFECT AT LOW TEMPERATURE PROTEIN 1"/>
    <property type="match status" value="1"/>
</dbReference>
<dbReference type="InterPro" id="IPR038869">
    <property type="entry name" value="DLT1"/>
</dbReference>
<comment type="subcellular location">
    <subcellularLocation>
        <location evidence="7">Membrane</location>
        <topology evidence="7">Multi-pass membrane protein</topology>
    </subcellularLocation>
</comment>
<dbReference type="Proteomes" id="UP000016933">
    <property type="component" value="Unassembled WGS sequence"/>
</dbReference>
<proteinExistence type="inferred from homology"/>
<dbReference type="PANTHER" id="PTHR40021:SF1">
    <property type="entry name" value="DEFECT AT LOW TEMPERATURE PROTEIN 1"/>
    <property type="match status" value="1"/>
</dbReference>
<evidence type="ECO:0000256" key="6">
    <source>
        <dbReference type="ARBA" id="ARBA00023136"/>
    </source>
</evidence>
<evidence type="ECO:0000256" key="7">
    <source>
        <dbReference type="RuleBase" id="RU367100"/>
    </source>
</evidence>
<evidence type="ECO:0000313" key="9">
    <source>
        <dbReference type="EMBL" id="EME45197.1"/>
    </source>
</evidence>
<evidence type="ECO:0000256" key="1">
    <source>
        <dbReference type="ARBA" id="ARBA00002489"/>
    </source>
</evidence>
<dbReference type="GO" id="GO:0016020">
    <property type="term" value="C:membrane"/>
    <property type="evidence" value="ECO:0007669"/>
    <property type="project" value="UniProtKB-SubCell"/>
</dbReference>
<dbReference type="HOGENOM" id="CLU_022833_0_0_1"/>
<sequence>MAAFTLLGRRVHLPRIPVFRVFYSLTYTVLYFLTLVFLGITPVSMSYASIEQNAIQYSVMLGSTYLLTLIIAIFIYSSRLYTNRSSLSAVGKAYVAIEDGEVTKAVRKMIVKQLHRSAIVAWESRPRDLYGEIIVAEQDGILPPESASIDKNDHLVGTEIRVDPQKPPWGDVQHPGWSSPSHSDNNKTPHVQFDTVIAEMPHLVEARAVSMAPPDPLLTPVEGQTQAADPLVVDALKRSPNMPMREYLTQLSFLGLITPKEGASFLSQYEKARFSGKAIPVEQFDSLLAAFAAVLSGMASLDSAIVDEVRKQTMARERQNRRHRNPAMLHQLRRTKVDHRGLSRLICMPILAARGAYPAQ</sequence>
<feature type="transmembrane region" description="Helical" evidence="7">
    <location>
        <begin position="21"/>
        <end position="43"/>
    </location>
</feature>
<evidence type="ECO:0000313" key="10">
    <source>
        <dbReference type="Proteomes" id="UP000016933"/>
    </source>
</evidence>
<reference evidence="9 10" key="2">
    <citation type="journal article" date="2012" name="PLoS Pathog.">
        <title>Diverse lifestyles and strategies of plant pathogenesis encoded in the genomes of eighteen Dothideomycetes fungi.</title>
        <authorList>
            <person name="Ohm R.A."/>
            <person name="Feau N."/>
            <person name="Henrissat B."/>
            <person name="Schoch C.L."/>
            <person name="Horwitz B.A."/>
            <person name="Barry K.W."/>
            <person name="Condon B.J."/>
            <person name="Copeland A.C."/>
            <person name="Dhillon B."/>
            <person name="Glaser F."/>
            <person name="Hesse C.N."/>
            <person name="Kosti I."/>
            <person name="LaButti K."/>
            <person name="Lindquist E.A."/>
            <person name="Lucas S."/>
            <person name="Salamov A.A."/>
            <person name="Bradshaw R.E."/>
            <person name="Ciuffetti L."/>
            <person name="Hamelin R.C."/>
            <person name="Kema G.H.J."/>
            <person name="Lawrence C."/>
            <person name="Scott J.A."/>
            <person name="Spatafora J.W."/>
            <person name="Turgeon B.G."/>
            <person name="de Wit P.J.G.M."/>
            <person name="Zhong S."/>
            <person name="Goodwin S.B."/>
            <person name="Grigoriev I.V."/>
        </authorList>
    </citation>
    <scope>NUCLEOTIDE SEQUENCE [LARGE SCALE GENOMIC DNA]</scope>
    <source>
        <strain evidence="10">NZE10 / CBS 128990</strain>
    </source>
</reference>
<dbReference type="eggNOG" id="ENOG502RAJJ">
    <property type="taxonomic scope" value="Eukaryota"/>
</dbReference>
<evidence type="ECO:0000256" key="8">
    <source>
        <dbReference type="SAM" id="MobiDB-lite"/>
    </source>
</evidence>
<name>N1PP84_DOTSN</name>
<evidence type="ECO:0000256" key="3">
    <source>
        <dbReference type="ARBA" id="ARBA00021353"/>
    </source>
</evidence>
<keyword evidence="4 7" id="KW-0812">Transmembrane</keyword>
<feature type="region of interest" description="Disordered" evidence="8">
    <location>
        <begin position="163"/>
        <end position="186"/>
    </location>
</feature>
<organism evidence="9 10">
    <name type="scientific">Dothistroma septosporum (strain NZE10 / CBS 128990)</name>
    <name type="common">Red band needle blight fungus</name>
    <name type="synonym">Mycosphaerella pini</name>
    <dbReference type="NCBI Taxonomy" id="675120"/>
    <lineage>
        <taxon>Eukaryota</taxon>
        <taxon>Fungi</taxon>
        <taxon>Dikarya</taxon>
        <taxon>Ascomycota</taxon>
        <taxon>Pezizomycotina</taxon>
        <taxon>Dothideomycetes</taxon>
        <taxon>Dothideomycetidae</taxon>
        <taxon>Mycosphaerellales</taxon>
        <taxon>Mycosphaerellaceae</taxon>
        <taxon>Dothistroma</taxon>
    </lineage>
</organism>
<dbReference type="EMBL" id="KB446538">
    <property type="protein sequence ID" value="EME45197.1"/>
    <property type="molecule type" value="Genomic_DNA"/>
</dbReference>
<dbReference type="STRING" id="675120.N1PP84"/>
<evidence type="ECO:0000256" key="4">
    <source>
        <dbReference type="ARBA" id="ARBA00022692"/>
    </source>
</evidence>
<dbReference type="OrthoDB" id="4096362at2759"/>
<keyword evidence="6 7" id="KW-0472">Membrane</keyword>
<evidence type="ECO:0000256" key="5">
    <source>
        <dbReference type="ARBA" id="ARBA00022989"/>
    </source>
</evidence>
<dbReference type="AlphaFoldDB" id="N1PP84"/>
<evidence type="ECO:0000256" key="2">
    <source>
        <dbReference type="ARBA" id="ARBA00005550"/>
    </source>
</evidence>